<evidence type="ECO:0000256" key="3">
    <source>
        <dbReference type="ARBA" id="ARBA00022692"/>
    </source>
</evidence>
<evidence type="ECO:0000256" key="2">
    <source>
        <dbReference type="ARBA" id="ARBA00022448"/>
    </source>
</evidence>
<dbReference type="GO" id="GO:0022857">
    <property type="term" value="F:transmembrane transporter activity"/>
    <property type="evidence" value="ECO:0007669"/>
    <property type="project" value="InterPro"/>
</dbReference>
<dbReference type="AlphaFoldDB" id="A0A0L0T181"/>
<dbReference type="EMBL" id="GG745357">
    <property type="protein sequence ID" value="KNE68491.1"/>
    <property type="molecule type" value="Genomic_DNA"/>
</dbReference>
<dbReference type="InterPro" id="IPR020846">
    <property type="entry name" value="MFS_dom"/>
</dbReference>
<protein>
    <recommendedName>
        <fullName evidence="7">Major facilitator superfamily (MFS) profile domain-containing protein</fullName>
    </recommendedName>
</protein>
<gene>
    <name evidence="8" type="ORF">AMAG_12667</name>
</gene>
<dbReference type="GO" id="GO:0016020">
    <property type="term" value="C:membrane"/>
    <property type="evidence" value="ECO:0007669"/>
    <property type="project" value="UniProtKB-SubCell"/>
</dbReference>
<feature type="domain" description="Major facilitator superfamily (MFS) profile" evidence="7">
    <location>
        <begin position="9"/>
        <end position="191"/>
    </location>
</feature>
<evidence type="ECO:0000256" key="1">
    <source>
        <dbReference type="ARBA" id="ARBA00004141"/>
    </source>
</evidence>
<dbReference type="OrthoDB" id="5086884at2759"/>
<dbReference type="STRING" id="578462.A0A0L0T181"/>
<accession>A0A0L0T181</accession>
<dbReference type="PANTHER" id="PTHR23506:SF23">
    <property type="entry name" value="GH10249P"/>
    <property type="match status" value="1"/>
</dbReference>
<evidence type="ECO:0000256" key="6">
    <source>
        <dbReference type="SAM" id="Phobius"/>
    </source>
</evidence>
<feature type="transmembrane region" description="Helical" evidence="6">
    <location>
        <begin position="9"/>
        <end position="26"/>
    </location>
</feature>
<sequence length="191" mass="19157">MTLLKGKPIIFGLLVTIAVAGMFSGLEPTLPVHLHNTYHLSPGAVGSVFISLIIPSMITATLAGIASDRIGGARVLVAGMSAMAVAAILPAIPGLSLPATIGALVVLGGTQGVTMTPVLPAMARYVASKGSTSYAAVYGISNVAYSVAIMCGPSVAGVLLGRFGFFAEMATFGGILAVLLVVLKVVGLDGF</sequence>
<keyword evidence="5 6" id="KW-0472">Membrane</keyword>
<dbReference type="VEuPathDB" id="FungiDB:AMAG_12667"/>
<feature type="transmembrane region" description="Helical" evidence="6">
    <location>
        <begin position="165"/>
        <end position="186"/>
    </location>
</feature>
<proteinExistence type="predicted"/>
<keyword evidence="9" id="KW-1185">Reference proteome</keyword>
<feature type="transmembrane region" description="Helical" evidence="6">
    <location>
        <begin position="135"/>
        <end position="159"/>
    </location>
</feature>
<dbReference type="PROSITE" id="PS50850">
    <property type="entry name" value="MFS"/>
    <property type="match status" value="1"/>
</dbReference>
<dbReference type="InterPro" id="IPR036259">
    <property type="entry name" value="MFS_trans_sf"/>
</dbReference>
<organism evidence="8 9">
    <name type="scientific">Allomyces macrogynus (strain ATCC 38327)</name>
    <name type="common">Allomyces javanicus var. macrogynus</name>
    <dbReference type="NCBI Taxonomy" id="578462"/>
    <lineage>
        <taxon>Eukaryota</taxon>
        <taxon>Fungi</taxon>
        <taxon>Fungi incertae sedis</taxon>
        <taxon>Blastocladiomycota</taxon>
        <taxon>Blastocladiomycetes</taxon>
        <taxon>Blastocladiales</taxon>
        <taxon>Blastocladiaceae</taxon>
        <taxon>Allomyces</taxon>
    </lineage>
</organism>
<evidence type="ECO:0000256" key="5">
    <source>
        <dbReference type="ARBA" id="ARBA00023136"/>
    </source>
</evidence>
<dbReference type="PANTHER" id="PTHR23506">
    <property type="entry name" value="GH10249P"/>
    <property type="match status" value="1"/>
</dbReference>
<reference evidence="9" key="2">
    <citation type="submission" date="2009-11" db="EMBL/GenBank/DDBJ databases">
        <title>The Genome Sequence of Allomyces macrogynus strain ATCC 38327.</title>
        <authorList>
            <consortium name="The Broad Institute Genome Sequencing Platform"/>
            <person name="Russ C."/>
            <person name="Cuomo C."/>
            <person name="Shea T."/>
            <person name="Young S.K."/>
            <person name="Zeng Q."/>
            <person name="Koehrsen M."/>
            <person name="Haas B."/>
            <person name="Borodovsky M."/>
            <person name="Guigo R."/>
            <person name="Alvarado L."/>
            <person name="Berlin A."/>
            <person name="Borenstein D."/>
            <person name="Chen Z."/>
            <person name="Engels R."/>
            <person name="Freedman E."/>
            <person name="Gellesch M."/>
            <person name="Goldberg J."/>
            <person name="Griggs A."/>
            <person name="Gujja S."/>
            <person name="Heiman D."/>
            <person name="Hepburn T."/>
            <person name="Howarth C."/>
            <person name="Jen D."/>
            <person name="Larson L."/>
            <person name="Lewis B."/>
            <person name="Mehta T."/>
            <person name="Park D."/>
            <person name="Pearson M."/>
            <person name="Roberts A."/>
            <person name="Saif S."/>
            <person name="Shenoy N."/>
            <person name="Sisk P."/>
            <person name="Stolte C."/>
            <person name="Sykes S."/>
            <person name="Walk T."/>
            <person name="White J."/>
            <person name="Yandava C."/>
            <person name="Burger G."/>
            <person name="Gray M.W."/>
            <person name="Holland P.W.H."/>
            <person name="King N."/>
            <person name="Lang F.B.F."/>
            <person name="Roger A.J."/>
            <person name="Ruiz-Trillo I."/>
            <person name="Lander E."/>
            <person name="Nusbaum C."/>
        </authorList>
    </citation>
    <scope>NUCLEOTIDE SEQUENCE [LARGE SCALE GENOMIC DNA]</scope>
    <source>
        <strain evidence="9">ATCC 38327</strain>
    </source>
</reference>
<dbReference type="Pfam" id="PF07690">
    <property type="entry name" value="MFS_1"/>
    <property type="match status" value="1"/>
</dbReference>
<reference evidence="8 9" key="1">
    <citation type="submission" date="2009-11" db="EMBL/GenBank/DDBJ databases">
        <title>Annotation of Allomyces macrogynus ATCC 38327.</title>
        <authorList>
            <consortium name="The Broad Institute Genome Sequencing Platform"/>
            <person name="Russ C."/>
            <person name="Cuomo C."/>
            <person name="Burger G."/>
            <person name="Gray M.W."/>
            <person name="Holland P.W.H."/>
            <person name="King N."/>
            <person name="Lang F.B.F."/>
            <person name="Roger A.J."/>
            <person name="Ruiz-Trillo I."/>
            <person name="Young S.K."/>
            <person name="Zeng Q."/>
            <person name="Gargeya S."/>
            <person name="Fitzgerald M."/>
            <person name="Haas B."/>
            <person name="Abouelleil A."/>
            <person name="Alvarado L."/>
            <person name="Arachchi H.M."/>
            <person name="Berlin A."/>
            <person name="Chapman S.B."/>
            <person name="Gearin G."/>
            <person name="Goldberg J."/>
            <person name="Griggs A."/>
            <person name="Gujja S."/>
            <person name="Hansen M."/>
            <person name="Heiman D."/>
            <person name="Howarth C."/>
            <person name="Larimer J."/>
            <person name="Lui A."/>
            <person name="MacDonald P.J.P."/>
            <person name="McCowen C."/>
            <person name="Montmayeur A."/>
            <person name="Murphy C."/>
            <person name="Neiman D."/>
            <person name="Pearson M."/>
            <person name="Priest M."/>
            <person name="Roberts A."/>
            <person name="Saif S."/>
            <person name="Shea T."/>
            <person name="Sisk P."/>
            <person name="Stolte C."/>
            <person name="Sykes S."/>
            <person name="Wortman J."/>
            <person name="Nusbaum C."/>
            <person name="Birren B."/>
        </authorList>
    </citation>
    <scope>NUCLEOTIDE SEQUENCE [LARGE SCALE GENOMIC DNA]</scope>
    <source>
        <strain evidence="8 9">ATCC 38327</strain>
    </source>
</reference>
<feature type="transmembrane region" description="Helical" evidence="6">
    <location>
        <begin position="75"/>
        <end position="95"/>
    </location>
</feature>
<keyword evidence="3 6" id="KW-0812">Transmembrane</keyword>
<keyword evidence="4 6" id="KW-1133">Transmembrane helix</keyword>
<evidence type="ECO:0000259" key="7">
    <source>
        <dbReference type="PROSITE" id="PS50850"/>
    </source>
</evidence>
<keyword evidence="2" id="KW-0813">Transport</keyword>
<dbReference type="Gene3D" id="1.20.1250.20">
    <property type="entry name" value="MFS general substrate transporter like domains"/>
    <property type="match status" value="1"/>
</dbReference>
<feature type="transmembrane region" description="Helical" evidence="6">
    <location>
        <begin position="38"/>
        <end position="63"/>
    </location>
</feature>
<evidence type="ECO:0000256" key="4">
    <source>
        <dbReference type="ARBA" id="ARBA00022989"/>
    </source>
</evidence>
<dbReference type="Proteomes" id="UP000054350">
    <property type="component" value="Unassembled WGS sequence"/>
</dbReference>
<dbReference type="InterPro" id="IPR011701">
    <property type="entry name" value="MFS"/>
</dbReference>
<comment type="subcellular location">
    <subcellularLocation>
        <location evidence="1">Membrane</location>
        <topology evidence="1">Multi-pass membrane protein</topology>
    </subcellularLocation>
</comment>
<dbReference type="InterPro" id="IPR050930">
    <property type="entry name" value="MFS_Vesicular_Transporter"/>
</dbReference>
<name>A0A0L0T181_ALLM3</name>
<evidence type="ECO:0000313" key="8">
    <source>
        <dbReference type="EMBL" id="KNE68491.1"/>
    </source>
</evidence>
<dbReference type="SUPFAM" id="SSF103473">
    <property type="entry name" value="MFS general substrate transporter"/>
    <property type="match status" value="1"/>
</dbReference>
<evidence type="ECO:0000313" key="9">
    <source>
        <dbReference type="Proteomes" id="UP000054350"/>
    </source>
</evidence>
<feature type="transmembrane region" description="Helical" evidence="6">
    <location>
        <begin position="101"/>
        <end position="123"/>
    </location>
</feature>